<name>A0A3L7DXW2_9GAMM</name>
<keyword evidence="2" id="KW-1185">Reference proteome</keyword>
<dbReference type="RefSeq" id="WP_117955152.1">
    <property type="nucleotide sequence ID" value="NZ_QRAN01000013.1"/>
</dbReference>
<organism evidence="1 2">
    <name type="scientific">Seongchinamella sediminis</name>
    <dbReference type="NCBI Taxonomy" id="2283635"/>
    <lineage>
        <taxon>Bacteria</taxon>
        <taxon>Pseudomonadati</taxon>
        <taxon>Pseudomonadota</taxon>
        <taxon>Gammaproteobacteria</taxon>
        <taxon>Cellvibrionales</taxon>
        <taxon>Halieaceae</taxon>
        <taxon>Seongchinamella</taxon>
    </lineage>
</organism>
<proteinExistence type="predicted"/>
<accession>A0A3L7DXW2</accession>
<evidence type="ECO:0000313" key="2">
    <source>
        <dbReference type="Proteomes" id="UP000265509"/>
    </source>
</evidence>
<dbReference type="SUPFAM" id="SSF51905">
    <property type="entry name" value="FAD/NAD(P)-binding domain"/>
    <property type="match status" value="1"/>
</dbReference>
<dbReference type="OrthoDB" id="6310849at2"/>
<reference evidence="1 2" key="1">
    <citation type="submission" date="2018-07" db="EMBL/GenBank/DDBJ databases">
        <title>Halioglobus sp. genome submission.</title>
        <authorList>
            <person name="Ye M.-Q."/>
            <person name="Du Z.-J."/>
        </authorList>
    </citation>
    <scope>NUCLEOTIDE SEQUENCE [LARGE SCALE GENOMIC DNA]</scope>
    <source>
        <strain evidence="1 2">U0301</strain>
    </source>
</reference>
<dbReference type="Proteomes" id="UP000265509">
    <property type="component" value="Unassembled WGS sequence"/>
</dbReference>
<dbReference type="AlphaFoldDB" id="A0A3L7DXW2"/>
<protein>
    <submittedName>
        <fullName evidence="1">Uncharacterized protein</fullName>
    </submittedName>
</protein>
<evidence type="ECO:0000313" key="1">
    <source>
        <dbReference type="EMBL" id="RLQ21360.1"/>
    </source>
</evidence>
<dbReference type="InterPro" id="IPR036188">
    <property type="entry name" value="FAD/NAD-bd_sf"/>
</dbReference>
<sequence>MDKVKTQLENGDTVVIVGGGPAGSFTALHLLERAQRRHLELNVLVFERRLGIRDQRVAYSGCPQCAGGVSPRLHDALEALQIRLPPAVIQAPINTIILQGRWKHLPLKVPDDRTMLSVYRGTLPRDRGPGPRHKAFDALLLEIVERRGATIVSDGIKGVARDHEGKPVLAFQEKGRERTVVADFVVFATGVNPGAAAQGRQRDGTTLFIKLCPGYQPPGLRKALIFELLGPGGGIDPGVGELHYIESTEAGLDLVMCSILPKAEHLTVSLIGRSVDRAVSHQDNLEVIRRFLAVPRIRRSLPADCSLTIRCACNPCIVVGSARHPTGERVAAVGDLVTCRQYKDGILSAHSMARSLAATLVDEGLDRKSLRRGYGRTLNRFRRDNHYARIIFALYRIFFCSRFLSRVLYQTYSSEQKRKPHHQRHFERILWAISSGDESYRRILGRMLAPRTLWQIFSYGLLVTLRASFWEAVFDLRWRGLGRFPVVVDREQKAARLAALPDLQAGRHTYLYSIEVKRTPMQLMPVLERFGEPDRPFLRPRMVNIQRRQGSFHRGDAIVDYRIFGGLLRFAIVQVPAQDTKTLNFKVHGGFADQGNFLFQIEPLTGGRSRLSVLLSYNYPMGKSLPQKAFWRTFSLLFPEAIHEIIWNHALCELKQAAEQIDPDIITRVPARLTS</sequence>
<dbReference type="EMBL" id="QRAN01000013">
    <property type="protein sequence ID" value="RLQ21360.1"/>
    <property type="molecule type" value="Genomic_DNA"/>
</dbReference>
<comment type="caution">
    <text evidence="1">The sequence shown here is derived from an EMBL/GenBank/DDBJ whole genome shotgun (WGS) entry which is preliminary data.</text>
</comment>
<gene>
    <name evidence="1" type="ORF">DWB85_12570</name>
</gene>
<dbReference type="Gene3D" id="3.50.50.60">
    <property type="entry name" value="FAD/NAD(P)-binding domain"/>
    <property type="match status" value="1"/>
</dbReference>